<dbReference type="Gene3D" id="1.10.510.10">
    <property type="entry name" value="Transferase(Phosphotransferase) domain 1"/>
    <property type="match status" value="1"/>
</dbReference>
<keyword evidence="6 9" id="KW-0067">ATP-binding</keyword>
<dbReference type="InterPro" id="IPR024604">
    <property type="entry name" value="GSG2_C"/>
</dbReference>
<dbReference type="GO" id="GO:0072354">
    <property type="term" value="F:histone H3T3 kinase activity"/>
    <property type="evidence" value="ECO:0007669"/>
    <property type="project" value="TreeGrafter"/>
</dbReference>
<name>A0A8X6JU09_NEPPI</name>
<keyword evidence="2" id="KW-0723">Serine/threonine-protein kinase</keyword>
<sequence length="939" mass="106413">MVARLYFGIGMKRVKCYGRAKTNLVDTSFKRDFFRRPSSESSSKCSSFQDFREKKINMSSSDDENTDTCGLHSYKLFASDIDINNSSSSSGIHYLTTVNPRKSLKSLYRNKYSIVKQKSIPLGRQCLSKKNFPIIDDSKMLDTEPTIGSPSILRNEKRRKKCRKFTRTSKVRQVRPSWGTASFLDPQSEPTSKLQSKSFRKNCPKYVKYSRSYKLRSKKKGILNHAPISVQPSCATLLLSDKKIGNKKKNKKKQIKDHCSISKSDSFWAAVQPKWSSIYEHSLKVEENVTNKATTKQCTTQNNQSDILSDSTTDDIAIKRKDLLPNLQKNSHVTPLLAKKSSSCDNPKTNKSVQYKINTTDTVDLKGIIPSEIVFGNVEKGEAISVNTGVCDKNEVGNTFANNIEKSQSYFLPVNSKKSKEFYSSTPICSPVSQSHLIKISQFSKTFSPFTQTHITSTPSQKFKQTKNNSFHMCNVSKISEFEHKGNDARPDISTGPSRFSSFNRNSFVLSRKSGTIFQKTMAKRYSSMQSLSKTCDSALDDDHCFAKSCSSSLEAMHLSLNTSEIYFQSILSKLLQFCGQASIIPFKEIYDWRHTTIRKIGEGTYGEVYTLVQNKLSSVVKVIPFSANNDKHNMQSAESILSEVKVSQCLSELRNNKNNKTKNYSKLKSVRIVKGEYPAEMLVAWEKFSIARTTYNSKPDIFDNQQLFAIIELEYGGKDMTYFMLRNAVEAESVLKQIAISLAIAEEVHLFEHRDLHLGNILVQRNASKSISYVLRGQPFSIPNHGVIVTIIDFTLSRVLDDGCIFYNDLADDESIFNQSGDIQFEIYRATKFHLNNEWHKSLLFSNILWLTFLCKKLLEFDYSRPSSKKHQDALKNIKVFENNLIPCKSALESLTACGIITSIPEREKDSISLLNAKTKLIDRKSLQKSSSRNPSLL</sequence>
<comment type="catalytic activity">
    <reaction evidence="7">
        <text>L-threonyl-[protein] + ATP = O-phospho-L-threonyl-[protein] + ADP + H(+)</text>
        <dbReference type="Rhea" id="RHEA:46608"/>
        <dbReference type="Rhea" id="RHEA-COMP:11060"/>
        <dbReference type="Rhea" id="RHEA-COMP:11605"/>
        <dbReference type="ChEBI" id="CHEBI:15378"/>
        <dbReference type="ChEBI" id="CHEBI:30013"/>
        <dbReference type="ChEBI" id="CHEBI:30616"/>
        <dbReference type="ChEBI" id="CHEBI:61977"/>
        <dbReference type="ChEBI" id="CHEBI:456216"/>
        <dbReference type="EC" id="2.7.11.1"/>
    </reaction>
</comment>
<keyword evidence="12" id="KW-1185">Reference proteome</keyword>
<dbReference type="GO" id="GO:0000278">
    <property type="term" value="P:mitotic cell cycle"/>
    <property type="evidence" value="ECO:0007669"/>
    <property type="project" value="TreeGrafter"/>
</dbReference>
<keyword evidence="3" id="KW-0808">Transferase</keyword>
<dbReference type="GO" id="GO:0005634">
    <property type="term" value="C:nucleus"/>
    <property type="evidence" value="ECO:0007669"/>
    <property type="project" value="TreeGrafter"/>
</dbReference>
<dbReference type="SUPFAM" id="SSF56112">
    <property type="entry name" value="Protein kinase-like (PK-like)"/>
    <property type="match status" value="1"/>
</dbReference>
<accession>A0A8X6JU09</accession>
<evidence type="ECO:0000313" key="12">
    <source>
        <dbReference type="Proteomes" id="UP000887013"/>
    </source>
</evidence>
<dbReference type="GO" id="GO:0005524">
    <property type="term" value="F:ATP binding"/>
    <property type="evidence" value="ECO:0007669"/>
    <property type="project" value="UniProtKB-UniRule"/>
</dbReference>
<dbReference type="GO" id="GO:0035556">
    <property type="term" value="P:intracellular signal transduction"/>
    <property type="evidence" value="ECO:0007669"/>
    <property type="project" value="TreeGrafter"/>
</dbReference>
<feature type="binding site" evidence="9">
    <location>
        <position position="622"/>
    </location>
    <ligand>
        <name>ATP</name>
        <dbReference type="ChEBI" id="CHEBI:30616"/>
    </ligand>
</feature>
<dbReference type="Proteomes" id="UP000887013">
    <property type="component" value="Unassembled WGS sequence"/>
</dbReference>
<dbReference type="AlphaFoldDB" id="A0A8X6JU09"/>
<evidence type="ECO:0000259" key="10">
    <source>
        <dbReference type="PROSITE" id="PS50011"/>
    </source>
</evidence>
<evidence type="ECO:0000256" key="2">
    <source>
        <dbReference type="ARBA" id="ARBA00022527"/>
    </source>
</evidence>
<evidence type="ECO:0000256" key="9">
    <source>
        <dbReference type="PROSITE-ProRule" id="PRU10141"/>
    </source>
</evidence>
<dbReference type="SMART" id="SM00220">
    <property type="entry name" value="S_TKc"/>
    <property type="match status" value="1"/>
</dbReference>
<dbReference type="PANTHER" id="PTHR24419:SF18">
    <property type="entry name" value="SERINE_THREONINE-PROTEIN KINASE HASPIN"/>
    <property type="match status" value="1"/>
</dbReference>
<evidence type="ECO:0000313" key="11">
    <source>
        <dbReference type="EMBL" id="GFS36755.1"/>
    </source>
</evidence>
<evidence type="ECO:0000256" key="7">
    <source>
        <dbReference type="ARBA" id="ARBA00047899"/>
    </source>
</evidence>
<proteinExistence type="predicted"/>
<dbReference type="InterPro" id="IPR011009">
    <property type="entry name" value="Kinase-like_dom_sf"/>
</dbReference>
<keyword evidence="4 9" id="KW-0547">Nucleotide-binding</keyword>
<dbReference type="OrthoDB" id="6420166at2759"/>
<dbReference type="PROSITE" id="PS50011">
    <property type="entry name" value="PROTEIN_KINASE_DOM"/>
    <property type="match status" value="1"/>
</dbReference>
<evidence type="ECO:0000256" key="6">
    <source>
        <dbReference type="ARBA" id="ARBA00022840"/>
    </source>
</evidence>
<protein>
    <recommendedName>
        <fullName evidence="1">non-specific serine/threonine protein kinase</fullName>
        <ecNumber evidence="1">2.7.11.1</ecNumber>
    </recommendedName>
</protein>
<dbReference type="Gene3D" id="3.30.200.20">
    <property type="entry name" value="Phosphorylase Kinase, domain 1"/>
    <property type="match status" value="1"/>
</dbReference>
<dbReference type="SMART" id="SM01331">
    <property type="entry name" value="DUF3635"/>
    <property type="match status" value="1"/>
</dbReference>
<feature type="domain" description="Protein kinase" evidence="10">
    <location>
        <begin position="595"/>
        <end position="939"/>
    </location>
</feature>
<dbReference type="PANTHER" id="PTHR24419">
    <property type="entry name" value="INTERLEUKIN-1 RECEPTOR-ASSOCIATED KINASE"/>
    <property type="match status" value="1"/>
</dbReference>
<dbReference type="EC" id="2.7.11.1" evidence="1"/>
<dbReference type="InterPro" id="IPR017441">
    <property type="entry name" value="Protein_kinase_ATP_BS"/>
</dbReference>
<evidence type="ECO:0000256" key="8">
    <source>
        <dbReference type="ARBA" id="ARBA00048679"/>
    </source>
</evidence>
<dbReference type="PROSITE" id="PS00107">
    <property type="entry name" value="PROTEIN_KINASE_ATP"/>
    <property type="match status" value="1"/>
</dbReference>
<keyword evidence="5" id="KW-0418">Kinase</keyword>
<evidence type="ECO:0000256" key="1">
    <source>
        <dbReference type="ARBA" id="ARBA00012513"/>
    </source>
</evidence>
<gene>
    <name evidence="11" type="primary">Haspin</name>
    <name evidence="11" type="ORF">NPIL_705111</name>
</gene>
<comment type="caution">
    <text evidence="11">The sequence shown here is derived from an EMBL/GenBank/DDBJ whole genome shotgun (WGS) entry which is preliminary data.</text>
</comment>
<evidence type="ECO:0000256" key="4">
    <source>
        <dbReference type="ARBA" id="ARBA00022741"/>
    </source>
</evidence>
<dbReference type="GO" id="GO:0005737">
    <property type="term" value="C:cytoplasm"/>
    <property type="evidence" value="ECO:0007669"/>
    <property type="project" value="TreeGrafter"/>
</dbReference>
<dbReference type="EMBL" id="BMAW01042920">
    <property type="protein sequence ID" value="GFS36755.1"/>
    <property type="molecule type" value="Genomic_DNA"/>
</dbReference>
<evidence type="ECO:0000256" key="3">
    <source>
        <dbReference type="ARBA" id="ARBA00022679"/>
    </source>
</evidence>
<evidence type="ECO:0000256" key="5">
    <source>
        <dbReference type="ARBA" id="ARBA00022777"/>
    </source>
</evidence>
<comment type="catalytic activity">
    <reaction evidence="8">
        <text>L-seryl-[protein] + ATP = O-phospho-L-seryl-[protein] + ADP + H(+)</text>
        <dbReference type="Rhea" id="RHEA:17989"/>
        <dbReference type="Rhea" id="RHEA-COMP:9863"/>
        <dbReference type="Rhea" id="RHEA-COMP:11604"/>
        <dbReference type="ChEBI" id="CHEBI:15378"/>
        <dbReference type="ChEBI" id="CHEBI:29999"/>
        <dbReference type="ChEBI" id="CHEBI:30616"/>
        <dbReference type="ChEBI" id="CHEBI:83421"/>
        <dbReference type="ChEBI" id="CHEBI:456216"/>
        <dbReference type="EC" id="2.7.11.1"/>
    </reaction>
</comment>
<dbReference type="Pfam" id="PF12330">
    <property type="entry name" value="Haspin_kinase"/>
    <property type="match status" value="1"/>
</dbReference>
<dbReference type="InterPro" id="IPR000719">
    <property type="entry name" value="Prot_kinase_dom"/>
</dbReference>
<reference evidence="11" key="1">
    <citation type="submission" date="2020-08" db="EMBL/GenBank/DDBJ databases">
        <title>Multicomponent nature underlies the extraordinary mechanical properties of spider dragline silk.</title>
        <authorList>
            <person name="Kono N."/>
            <person name="Nakamura H."/>
            <person name="Mori M."/>
            <person name="Yoshida Y."/>
            <person name="Ohtoshi R."/>
            <person name="Malay A.D."/>
            <person name="Moran D.A.P."/>
            <person name="Tomita M."/>
            <person name="Numata K."/>
            <person name="Arakawa K."/>
        </authorList>
    </citation>
    <scope>NUCLEOTIDE SEQUENCE</scope>
</reference>
<organism evidence="11 12">
    <name type="scientific">Nephila pilipes</name>
    <name type="common">Giant wood spider</name>
    <name type="synonym">Nephila maculata</name>
    <dbReference type="NCBI Taxonomy" id="299642"/>
    <lineage>
        <taxon>Eukaryota</taxon>
        <taxon>Metazoa</taxon>
        <taxon>Ecdysozoa</taxon>
        <taxon>Arthropoda</taxon>
        <taxon>Chelicerata</taxon>
        <taxon>Arachnida</taxon>
        <taxon>Araneae</taxon>
        <taxon>Araneomorphae</taxon>
        <taxon>Entelegynae</taxon>
        <taxon>Araneoidea</taxon>
        <taxon>Nephilidae</taxon>
        <taxon>Nephila</taxon>
    </lineage>
</organism>